<evidence type="ECO:0000256" key="2">
    <source>
        <dbReference type="ARBA" id="ARBA00010497"/>
    </source>
</evidence>
<evidence type="ECO:0000256" key="1">
    <source>
        <dbReference type="ARBA" id="ARBA00001947"/>
    </source>
</evidence>
<dbReference type="PROSITE" id="PS51352">
    <property type="entry name" value="THIOREDOXIN_2"/>
    <property type="match status" value="1"/>
</dbReference>
<dbReference type="EC" id="2.5.1.58" evidence="3"/>
<dbReference type="InterPro" id="IPR026872">
    <property type="entry name" value="FTB"/>
</dbReference>
<evidence type="ECO:0000259" key="15">
    <source>
        <dbReference type="PROSITE" id="PS51352"/>
    </source>
</evidence>
<evidence type="ECO:0000313" key="17">
    <source>
        <dbReference type="Proteomes" id="UP000320333"/>
    </source>
</evidence>
<feature type="region of interest" description="Disordered" evidence="14">
    <location>
        <begin position="1"/>
        <end position="20"/>
    </location>
</feature>
<dbReference type="STRING" id="246404.A0A507EW81"/>
<dbReference type="OrthoDB" id="409136at2759"/>
<dbReference type="PANTHER" id="PTHR11774:SF6">
    <property type="entry name" value="PROTEIN FARNESYLTRANSFERASE SUBUNIT BETA"/>
    <property type="match status" value="1"/>
</dbReference>
<dbReference type="Proteomes" id="UP000320333">
    <property type="component" value="Unassembled WGS sequence"/>
</dbReference>
<keyword evidence="17" id="KW-1185">Reference proteome</keyword>
<evidence type="ECO:0000256" key="11">
    <source>
        <dbReference type="ARBA" id="ARBA00030182"/>
    </source>
</evidence>
<keyword evidence="6 16" id="KW-0808">Transferase</keyword>
<dbReference type="SUPFAM" id="SSF48239">
    <property type="entry name" value="Terpenoid cyclases/Protein prenyltransferases"/>
    <property type="match status" value="1"/>
</dbReference>
<evidence type="ECO:0000256" key="12">
    <source>
        <dbReference type="ARBA" id="ARBA00032909"/>
    </source>
</evidence>
<dbReference type="InterPro" id="IPR012336">
    <property type="entry name" value="Thioredoxin-like_fold"/>
</dbReference>
<keyword evidence="9" id="KW-0863">Zinc-finger</keyword>
<dbReference type="Pfam" id="PF13905">
    <property type="entry name" value="Thioredoxin_8"/>
    <property type="match status" value="1"/>
</dbReference>
<protein>
    <recommendedName>
        <fullName evidence="4">Protein farnesyltransferase subunit beta</fullName>
        <ecNumber evidence="3">2.5.1.58</ecNumber>
    </recommendedName>
    <alternativeName>
        <fullName evidence="11">CAAX farnesyltransferase subunit beta</fullName>
    </alternativeName>
    <alternativeName>
        <fullName evidence="12">Ras proteins prenyltransferase subunit beta</fullName>
    </alternativeName>
</protein>
<dbReference type="InterPro" id="IPR013766">
    <property type="entry name" value="Thioredoxin_domain"/>
</dbReference>
<dbReference type="InterPro" id="IPR045089">
    <property type="entry name" value="PGGT1B-like"/>
</dbReference>
<keyword evidence="10" id="KW-0862">Zinc</keyword>
<evidence type="ECO:0000256" key="7">
    <source>
        <dbReference type="ARBA" id="ARBA00022723"/>
    </source>
</evidence>
<dbReference type="EMBL" id="QEAP01000393">
    <property type="protein sequence ID" value="TPX67476.1"/>
    <property type="molecule type" value="Genomic_DNA"/>
</dbReference>
<dbReference type="GO" id="GO:0008270">
    <property type="term" value="F:zinc ion binding"/>
    <property type="evidence" value="ECO:0007669"/>
    <property type="project" value="UniProtKB-KW"/>
</dbReference>
<dbReference type="InterPro" id="IPR008930">
    <property type="entry name" value="Terpenoid_cyclase/PrenylTrfase"/>
</dbReference>
<evidence type="ECO:0000256" key="5">
    <source>
        <dbReference type="ARBA" id="ARBA00022602"/>
    </source>
</evidence>
<evidence type="ECO:0000256" key="8">
    <source>
        <dbReference type="ARBA" id="ARBA00022737"/>
    </source>
</evidence>
<dbReference type="InterPro" id="IPR001330">
    <property type="entry name" value="Prenyltrans"/>
</dbReference>
<dbReference type="InterPro" id="IPR017937">
    <property type="entry name" value="Thioredoxin_CS"/>
</dbReference>
<evidence type="ECO:0000256" key="6">
    <source>
        <dbReference type="ARBA" id="ARBA00022679"/>
    </source>
</evidence>
<keyword evidence="13" id="KW-0175">Coiled coil</keyword>
<dbReference type="Gene3D" id="3.30.60.90">
    <property type="match status" value="1"/>
</dbReference>
<evidence type="ECO:0000313" key="16">
    <source>
        <dbReference type="EMBL" id="TPX67476.1"/>
    </source>
</evidence>
<feature type="coiled-coil region" evidence="13">
    <location>
        <begin position="888"/>
        <end position="922"/>
    </location>
</feature>
<keyword evidence="7" id="KW-0479">Metal-binding</keyword>
<proteinExistence type="inferred from homology"/>
<dbReference type="Pfam" id="PF00432">
    <property type="entry name" value="Prenyltrans"/>
    <property type="match status" value="1"/>
</dbReference>
<keyword evidence="5" id="KW-0637">Prenyltransferase</keyword>
<comment type="cofactor">
    <cofactor evidence="1">
        <name>Zn(2+)</name>
        <dbReference type="ChEBI" id="CHEBI:29105"/>
    </cofactor>
</comment>
<dbReference type="InterPro" id="IPR043145">
    <property type="entry name" value="Znf_ZZ_sf"/>
</dbReference>
<evidence type="ECO:0000256" key="9">
    <source>
        <dbReference type="ARBA" id="ARBA00022771"/>
    </source>
</evidence>
<sequence length="965" mass="106141">MGGLGWGLKDDDQPTSTSELQAETEESIFALLANHQTEESSRSLVLSRTAHVRFLRSAFKGLGRGFVSLDASKPWILFWIIHALDLLEEPLLPEERERAIDTLSRCQNDTSGGFGGGAGQLSHLATTYAAIHALASIGTAEAFDSIDRKKLYNWILSLKQPDGSFIMHYGGEVDVRGSYCVSSVCKLLNMLTPEITENMGVFIASCQSYEGGMGSFPGVEAHGGYTFCAMAAMEILQETNRLDARALTEWTVSRQMELEGGFHGRTNKLVDGCYSFWVGGIFPILDAMSLRNDGSPAWSKTAAPFNGILNRDALQEYILICCQAPKGGLRDKPDKSPDFYHTCYCLSGLSIAQHTYSWSAETQEFGVVENAARVVGVANNKLMTPPQLIDCDFWKTCRNQHKTSQMHLLQQLLGDTLQISGSGGGPMSTAAITATKKHILLYFSASWCPPCQRFTPKLIDFFEAYSAATNNTDIEIVFISSDRDEASFDAYFAKMPFLALPYAQRDRVISLRERFQVRGIPSLSLLDAATGETLNFNIQPLLNRDPRGLFFPYKEVRSLKAVMDQIEFRGVQAASLSQKTVALYFDAPSFKPNMWGKCSGGCGDFAARGVRFSCNVCKYFNVCQTCMETIANNHDSTHTFTQHPALDLLGDSLSLRNALLQKYNTAKEQGLAFEVVMVSFAQTEQEHAEHADSVPWPTVAFDERFETAFQLAREFDLEYDETNLVIVDAQRDVINRDAGVVIKEADSTFPFSAPIVSDLKDSVYASNLSIQHTPAVVVFTSPSQAPEIKKTLTAVAAQLNTTESVCTDDVCVLPSSSNKPDVIFFTETADSNFGGAIKYNAPWDADAYAPDVPVLVLANFSRREFFVAPPVLLGLTQEHVLQFIADFKSGKLKEFKDAKEKAAKEEKEVKVAEEEKEDALKSATPVGLAQKVTTTTTRTSISTDSKGVVTTVTKTTTSVQIQPAV</sequence>
<dbReference type="SUPFAM" id="SSF52833">
    <property type="entry name" value="Thioredoxin-like"/>
    <property type="match status" value="1"/>
</dbReference>
<feature type="domain" description="Thioredoxin" evidence="15">
    <location>
        <begin position="406"/>
        <end position="568"/>
    </location>
</feature>
<evidence type="ECO:0000256" key="3">
    <source>
        <dbReference type="ARBA" id="ARBA00012702"/>
    </source>
</evidence>
<gene>
    <name evidence="16" type="ORF">CcCBS67573_g07472</name>
</gene>
<evidence type="ECO:0000256" key="13">
    <source>
        <dbReference type="SAM" id="Coils"/>
    </source>
</evidence>
<dbReference type="SUPFAM" id="SSF57850">
    <property type="entry name" value="RING/U-box"/>
    <property type="match status" value="1"/>
</dbReference>
<dbReference type="Gene3D" id="1.50.10.20">
    <property type="match status" value="1"/>
</dbReference>
<dbReference type="CDD" id="cd02893">
    <property type="entry name" value="FTase"/>
    <property type="match status" value="1"/>
</dbReference>
<dbReference type="GO" id="GO:0004660">
    <property type="term" value="F:protein farnesyltransferase activity"/>
    <property type="evidence" value="ECO:0007669"/>
    <property type="project" value="UniProtKB-EC"/>
</dbReference>
<dbReference type="Gene3D" id="3.40.30.10">
    <property type="entry name" value="Glutaredoxin"/>
    <property type="match status" value="1"/>
</dbReference>
<evidence type="ECO:0000256" key="14">
    <source>
        <dbReference type="SAM" id="MobiDB-lite"/>
    </source>
</evidence>
<dbReference type="PROSITE" id="PS00194">
    <property type="entry name" value="THIOREDOXIN_1"/>
    <property type="match status" value="1"/>
</dbReference>
<evidence type="ECO:0000256" key="10">
    <source>
        <dbReference type="ARBA" id="ARBA00022833"/>
    </source>
</evidence>
<evidence type="ECO:0000256" key="4">
    <source>
        <dbReference type="ARBA" id="ARBA00015798"/>
    </source>
</evidence>
<dbReference type="AlphaFoldDB" id="A0A507EW81"/>
<dbReference type="GO" id="GO:0005965">
    <property type="term" value="C:protein farnesyltransferase complex"/>
    <property type="evidence" value="ECO:0007669"/>
    <property type="project" value="InterPro"/>
</dbReference>
<keyword evidence="8" id="KW-0677">Repeat</keyword>
<comment type="caution">
    <text evidence="16">The sequence shown here is derived from an EMBL/GenBank/DDBJ whole genome shotgun (WGS) entry which is preliminary data.</text>
</comment>
<organism evidence="16 17">
    <name type="scientific">Chytriomyces confervae</name>
    <dbReference type="NCBI Taxonomy" id="246404"/>
    <lineage>
        <taxon>Eukaryota</taxon>
        <taxon>Fungi</taxon>
        <taxon>Fungi incertae sedis</taxon>
        <taxon>Chytridiomycota</taxon>
        <taxon>Chytridiomycota incertae sedis</taxon>
        <taxon>Chytridiomycetes</taxon>
        <taxon>Chytridiales</taxon>
        <taxon>Chytriomycetaceae</taxon>
        <taxon>Chytriomyces</taxon>
    </lineage>
</organism>
<dbReference type="PANTHER" id="PTHR11774">
    <property type="entry name" value="GERANYLGERANYL TRANSFERASE TYPE BETA SUBUNIT"/>
    <property type="match status" value="1"/>
</dbReference>
<reference evidence="16 17" key="1">
    <citation type="journal article" date="2019" name="Sci. Rep.">
        <title>Comparative genomics of chytrid fungi reveal insights into the obligate biotrophic and pathogenic lifestyle of Synchytrium endobioticum.</title>
        <authorList>
            <person name="van de Vossenberg B.T.L.H."/>
            <person name="Warris S."/>
            <person name="Nguyen H.D.T."/>
            <person name="van Gent-Pelzer M.P.E."/>
            <person name="Joly D.L."/>
            <person name="van de Geest H.C."/>
            <person name="Bonants P.J.M."/>
            <person name="Smith D.S."/>
            <person name="Levesque C.A."/>
            <person name="van der Lee T.A.J."/>
        </authorList>
    </citation>
    <scope>NUCLEOTIDE SEQUENCE [LARGE SCALE GENOMIC DNA]</scope>
    <source>
        <strain evidence="16 17">CBS 675.73</strain>
    </source>
</reference>
<accession>A0A507EW81</accession>
<comment type="similarity">
    <text evidence="2">Belongs to the protein prenyltransferase subunit beta family.</text>
</comment>
<name>A0A507EW81_9FUNG</name>
<dbReference type="InterPro" id="IPR036249">
    <property type="entry name" value="Thioredoxin-like_sf"/>
</dbReference>